<evidence type="ECO:0000313" key="4">
    <source>
        <dbReference type="Proteomes" id="UP001499947"/>
    </source>
</evidence>
<feature type="domain" description="Pyridoxamine 5'-phosphate oxidase N-terminal" evidence="2">
    <location>
        <begin position="6"/>
        <end position="129"/>
    </location>
</feature>
<dbReference type="Proteomes" id="UP001499947">
    <property type="component" value="Unassembled WGS sequence"/>
</dbReference>
<proteinExistence type="predicted"/>
<evidence type="ECO:0000259" key="2">
    <source>
        <dbReference type="Pfam" id="PF01243"/>
    </source>
</evidence>
<keyword evidence="4" id="KW-1185">Reference proteome</keyword>
<dbReference type="NCBIfam" id="TIGR03618">
    <property type="entry name" value="Rv1155_F420"/>
    <property type="match status" value="1"/>
</dbReference>
<dbReference type="InterPro" id="IPR052019">
    <property type="entry name" value="F420H2_bilvrd_red/Heme_oxyg"/>
</dbReference>
<dbReference type="PANTHER" id="PTHR35176">
    <property type="entry name" value="HEME OXYGENASE HI_0854-RELATED"/>
    <property type="match status" value="1"/>
</dbReference>
<organism evidence="3 4">
    <name type="scientific">Streptomyces yatensis</name>
    <dbReference type="NCBI Taxonomy" id="155177"/>
    <lineage>
        <taxon>Bacteria</taxon>
        <taxon>Bacillati</taxon>
        <taxon>Actinomycetota</taxon>
        <taxon>Actinomycetes</taxon>
        <taxon>Kitasatosporales</taxon>
        <taxon>Streptomycetaceae</taxon>
        <taxon>Streptomyces</taxon>
        <taxon>Streptomyces violaceusniger group</taxon>
    </lineage>
</organism>
<dbReference type="Gene3D" id="2.30.110.10">
    <property type="entry name" value="Electron Transport, Fmn-binding Protein, Chain A"/>
    <property type="match status" value="1"/>
</dbReference>
<name>A0ABN2I852_9ACTN</name>
<comment type="caution">
    <text evidence="3">The sequence shown here is derived from an EMBL/GenBank/DDBJ whole genome shotgun (WGS) entry which is preliminary data.</text>
</comment>
<sequence>MSNPPLPEAAVAMLKKPNPAVIATIRSDGQPVSTATWYLWDDGRILVNMDEGRKRLTHIRNDPRVTLTVLDEANWYNHISLIGRVVELQDDKDLSGIDRLSRQYLGKDYPQRDRGRVSAWIEIDRWHGWGEHKENTQPG</sequence>
<reference evidence="3 4" key="1">
    <citation type="journal article" date="2019" name="Int. J. Syst. Evol. Microbiol.">
        <title>The Global Catalogue of Microorganisms (GCM) 10K type strain sequencing project: providing services to taxonomists for standard genome sequencing and annotation.</title>
        <authorList>
            <consortium name="The Broad Institute Genomics Platform"/>
            <consortium name="The Broad Institute Genome Sequencing Center for Infectious Disease"/>
            <person name="Wu L."/>
            <person name="Ma J."/>
        </authorList>
    </citation>
    <scope>NUCLEOTIDE SEQUENCE [LARGE SCALE GENOMIC DNA]</scope>
    <source>
        <strain evidence="3 4">JCM 13244</strain>
    </source>
</reference>
<dbReference type="InterPro" id="IPR011576">
    <property type="entry name" value="Pyridox_Oxase_N"/>
</dbReference>
<dbReference type="EMBL" id="BAAALR010000053">
    <property type="protein sequence ID" value="GAA1700312.1"/>
    <property type="molecule type" value="Genomic_DNA"/>
</dbReference>
<keyword evidence="1" id="KW-0560">Oxidoreductase</keyword>
<dbReference type="SUPFAM" id="SSF50475">
    <property type="entry name" value="FMN-binding split barrel"/>
    <property type="match status" value="1"/>
</dbReference>
<accession>A0ABN2I852</accession>
<dbReference type="RefSeq" id="WP_211126998.1">
    <property type="nucleotide sequence ID" value="NZ_BAAALR010000053.1"/>
</dbReference>
<protein>
    <submittedName>
        <fullName evidence="3">PPOX class F420-dependent oxidoreductase</fullName>
    </submittedName>
</protein>
<evidence type="ECO:0000313" key="3">
    <source>
        <dbReference type="EMBL" id="GAA1700312.1"/>
    </source>
</evidence>
<dbReference type="InterPro" id="IPR012349">
    <property type="entry name" value="Split_barrel_FMN-bd"/>
</dbReference>
<dbReference type="PANTHER" id="PTHR35176:SF6">
    <property type="entry name" value="HEME OXYGENASE HI_0854-RELATED"/>
    <property type="match status" value="1"/>
</dbReference>
<gene>
    <name evidence="3" type="ORF">GCM10009680_46150</name>
</gene>
<dbReference type="Pfam" id="PF01243">
    <property type="entry name" value="PNPOx_N"/>
    <property type="match status" value="1"/>
</dbReference>
<dbReference type="InterPro" id="IPR019920">
    <property type="entry name" value="F420-binding_dom_put"/>
</dbReference>
<evidence type="ECO:0000256" key="1">
    <source>
        <dbReference type="ARBA" id="ARBA00023002"/>
    </source>
</evidence>